<evidence type="ECO:0000256" key="1">
    <source>
        <dbReference type="SAM" id="MobiDB-lite"/>
    </source>
</evidence>
<feature type="compositionally biased region" description="Basic residues" evidence="1">
    <location>
        <begin position="1"/>
        <end position="13"/>
    </location>
</feature>
<name>A0A1C6S9S9_9ACTN</name>
<organism evidence="2 3">
    <name type="scientific">Micromonospora rhizosphaerae</name>
    <dbReference type="NCBI Taxonomy" id="568872"/>
    <lineage>
        <taxon>Bacteria</taxon>
        <taxon>Bacillati</taxon>
        <taxon>Actinomycetota</taxon>
        <taxon>Actinomycetes</taxon>
        <taxon>Micromonosporales</taxon>
        <taxon>Micromonosporaceae</taxon>
        <taxon>Micromonospora</taxon>
    </lineage>
</organism>
<feature type="region of interest" description="Disordered" evidence="1">
    <location>
        <begin position="58"/>
        <end position="91"/>
    </location>
</feature>
<dbReference type="EMBL" id="FMHV01000002">
    <property type="protein sequence ID" value="SCL26218.1"/>
    <property type="molecule type" value="Genomic_DNA"/>
</dbReference>
<keyword evidence="3" id="KW-1185">Reference proteome</keyword>
<dbReference type="STRING" id="568872.GA0070624_3262"/>
<reference evidence="3" key="1">
    <citation type="submission" date="2016-06" db="EMBL/GenBank/DDBJ databases">
        <authorList>
            <person name="Varghese N."/>
            <person name="Submissions Spin"/>
        </authorList>
    </citation>
    <scope>NUCLEOTIDE SEQUENCE [LARGE SCALE GENOMIC DNA]</scope>
    <source>
        <strain evidence="3">DSM 45431</strain>
    </source>
</reference>
<gene>
    <name evidence="2" type="ORF">GA0070624_3262</name>
</gene>
<dbReference type="AlphaFoldDB" id="A0A1C6S9S9"/>
<proteinExistence type="predicted"/>
<sequence length="91" mass="10237">MGHRSSAPARRRGSLGYGSDRNLPDTLLNHVDRVEVLPDGRVRRMWFRRTVWAMDDARTGRQSTGRTPGTTGTRKRTRTPTTLVSQSLSPC</sequence>
<dbReference type="Proteomes" id="UP000199413">
    <property type="component" value="Unassembled WGS sequence"/>
</dbReference>
<accession>A0A1C6S9S9</accession>
<feature type="region of interest" description="Disordered" evidence="1">
    <location>
        <begin position="1"/>
        <end position="25"/>
    </location>
</feature>
<evidence type="ECO:0000313" key="2">
    <source>
        <dbReference type="EMBL" id="SCL26218.1"/>
    </source>
</evidence>
<protein>
    <submittedName>
        <fullName evidence="2">Uncharacterized protein</fullName>
    </submittedName>
</protein>
<evidence type="ECO:0000313" key="3">
    <source>
        <dbReference type="Proteomes" id="UP000199413"/>
    </source>
</evidence>
<feature type="compositionally biased region" description="Low complexity" evidence="1">
    <location>
        <begin position="60"/>
        <end position="72"/>
    </location>
</feature>